<comment type="caution">
    <text evidence="2">The sequence shown here is derived from an EMBL/GenBank/DDBJ whole genome shotgun (WGS) entry which is preliminary data.</text>
</comment>
<dbReference type="RefSeq" id="WP_094855933.1">
    <property type="nucleotide sequence ID" value="NZ_NEVM01000005.1"/>
</dbReference>
<evidence type="ECO:0000313" key="2">
    <source>
        <dbReference type="EMBL" id="OZI31525.1"/>
    </source>
</evidence>
<dbReference type="PANTHER" id="PTHR43591:SF24">
    <property type="entry name" value="2-METHOXY-6-POLYPRENYL-1,4-BENZOQUINOL METHYLASE, MITOCHONDRIAL"/>
    <property type="match status" value="1"/>
</dbReference>
<keyword evidence="3" id="KW-1185">Reference proteome</keyword>
<dbReference type="SUPFAM" id="SSF53335">
    <property type="entry name" value="S-adenosyl-L-methionine-dependent methyltransferases"/>
    <property type="match status" value="1"/>
</dbReference>
<feature type="domain" description="Methyltransferase type 11" evidence="1">
    <location>
        <begin position="40"/>
        <end position="133"/>
    </location>
</feature>
<accession>A0A261S2W8</accession>
<sequence>MSIDFHSQKNKYTYAGRTADDGWARAIGAAVDPRGKRVADVGCGGGIYTRAWDDLGAGQVTGVDFSEQMVAAAREKAQDRPRLSFQVGTAQATGLAAESVDIVFERALIHHLRDYDDCFAEAYRLLAPGGVLLVQDRTPDDVAIPGSPEHIRGYFFDCFPRLGTVEAGRRPTDGKVREALGRAGYTAVESATLWETRKTYARFDDLAQDLANRTGRSILHELSDEELQTLIAFIGERTGRAEPIQEKDRWTLWIARK</sequence>
<reference evidence="3" key="1">
    <citation type="submission" date="2017-05" db="EMBL/GenBank/DDBJ databases">
        <title>Complete and WGS of Bordetella genogroups.</title>
        <authorList>
            <person name="Spilker T."/>
            <person name="Lipuma J."/>
        </authorList>
    </citation>
    <scope>NUCLEOTIDE SEQUENCE [LARGE SCALE GENOMIC DNA]</scope>
    <source>
        <strain evidence="3">AU16122</strain>
    </source>
</reference>
<dbReference type="OrthoDB" id="9791837at2"/>
<name>A0A261S2W8_9BORD</name>
<evidence type="ECO:0000313" key="3">
    <source>
        <dbReference type="Proteomes" id="UP000216020"/>
    </source>
</evidence>
<organism evidence="2 3">
    <name type="scientific">Bordetella genomosp. 10</name>
    <dbReference type="NCBI Taxonomy" id="1416804"/>
    <lineage>
        <taxon>Bacteria</taxon>
        <taxon>Pseudomonadati</taxon>
        <taxon>Pseudomonadota</taxon>
        <taxon>Betaproteobacteria</taxon>
        <taxon>Burkholderiales</taxon>
        <taxon>Alcaligenaceae</taxon>
        <taxon>Bordetella</taxon>
    </lineage>
</organism>
<dbReference type="GO" id="GO:0008757">
    <property type="term" value="F:S-adenosylmethionine-dependent methyltransferase activity"/>
    <property type="evidence" value="ECO:0007669"/>
    <property type="project" value="InterPro"/>
</dbReference>
<dbReference type="InterPro" id="IPR029063">
    <property type="entry name" value="SAM-dependent_MTases_sf"/>
</dbReference>
<keyword evidence="2" id="KW-0808">Transferase</keyword>
<gene>
    <name evidence="2" type="ORF">CAL29_26900</name>
</gene>
<keyword evidence="2" id="KW-0489">Methyltransferase</keyword>
<dbReference type="Gene3D" id="3.40.50.150">
    <property type="entry name" value="Vaccinia Virus protein VP39"/>
    <property type="match status" value="1"/>
</dbReference>
<dbReference type="InterPro" id="IPR013216">
    <property type="entry name" value="Methyltransf_11"/>
</dbReference>
<proteinExistence type="predicted"/>
<dbReference type="Proteomes" id="UP000216020">
    <property type="component" value="Unassembled WGS sequence"/>
</dbReference>
<dbReference type="GO" id="GO:0032259">
    <property type="term" value="P:methylation"/>
    <property type="evidence" value="ECO:0007669"/>
    <property type="project" value="UniProtKB-KW"/>
</dbReference>
<dbReference type="AlphaFoldDB" id="A0A261S2W8"/>
<dbReference type="CDD" id="cd02440">
    <property type="entry name" value="AdoMet_MTases"/>
    <property type="match status" value="1"/>
</dbReference>
<evidence type="ECO:0000259" key="1">
    <source>
        <dbReference type="Pfam" id="PF08241"/>
    </source>
</evidence>
<protein>
    <submittedName>
        <fullName evidence="2">SAM-dependent methyltransferase</fullName>
    </submittedName>
</protein>
<dbReference type="Pfam" id="PF08241">
    <property type="entry name" value="Methyltransf_11"/>
    <property type="match status" value="1"/>
</dbReference>
<dbReference type="EMBL" id="NEVM01000005">
    <property type="protein sequence ID" value="OZI31525.1"/>
    <property type="molecule type" value="Genomic_DNA"/>
</dbReference>
<dbReference type="PANTHER" id="PTHR43591">
    <property type="entry name" value="METHYLTRANSFERASE"/>
    <property type="match status" value="1"/>
</dbReference>